<feature type="transmembrane region" description="Helical" evidence="1">
    <location>
        <begin position="68"/>
        <end position="88"/>
    </location>
</feature>
<proteinExistence type="predicted"/>
<keyword evidence="3" id="KW-1185">Reference proteome</keyword>
<dbReference type="AlphaFoldDB" id="A0A1I5C667"/>
<evidence type="ECO:0000313" key="3">
    <source>
        <dbReference type="Proteomes" id="UP000198867"/>
    </source>
</evidence>
<feature type="transmembrane region" description="Helical" evidence="1">
    <location>
        <begin position="42"/>
        <end position="62"/>
    </location>
</feature>
<feature type="transmembrane region" description="Helical" evidence="1">
    <location>
        <begin position="100"/>
        <end position="118"/>
    </location>
</feature>
<reference evidence="3" key="1">
    <citation type="submission" date="2016-10" db="EMBL/GenBank/DDBJ databases">
        <authorList>
            <person name="Varghese N."/>
            <person name="Submissions S."/>
        </authorList>
    </citation>
    <scope>NUCLEOTIDE SEQUENCE [LARGE SCALE GENOMIC DNA]</scope>
    <source>
        <strain evidence="3">CGMCC 1.11101</strain>
    </source>
</reference>
<evidence type="ECO:0000313" key="2">
    <source>
        <dbReference type="EMBL" id="SFN82111.1"/>
    </source>
</evidence>
<protein>
    <submittedName>
        <fullName evidence="2">Uncharacterized protein</fullName>
    </submittedName>
</protein>
<keyword evidence="1" id="KW-0812">Transmembrane</keyword>
<evidence type="ECO:0000256" key="1">
    <source>
        <dbReference type="SAM" id="Phobius"/>
    </source>
</evidence>
<dbReference type="EMBL" id="FOVM01000006">
    <property type="protein sequence ID" value="SFN82111.1"/>
    <property type="molecule type" value="Genomic_DNA"/>
</dbReference>
<keyword evidence="1" id="KW-0472">Membrane</keyword>
<name>A0A1I5C667_9MICO</name>
<gene>
    <name evidence="2" type="ORF">SAMN05216219_2216</name>
</gene>
<keyword evidence="1" id="KW-1133">Transmembrane helix</keyword>
<sequence>MKGDVSRAIISGLVSLVGFFAVVFAAPAALMGNLVEIRASHISLSVMALVLLMLAPLVFPVIARARRWTLFTAGFALFAVQATVELTLRHIVRFEVSGLPIALVGAVVLIGAAPWAAFRPGTEAEPVRAPLTKPATATGWSRFVTVLPNWILVVAAAFFVAVDLLLLQT</sequence>
<feature type="transmembrane region" description="Helical" evidence="1">
    <location>
        <begin position="6"/>
        <end position="30"/>
    </location>
</feature>
<accession>A0A1I5C667</accession>
<feature type="transmembrane region" description="Helical" evidence="1">
    <location>
        <begin position="150"/>
        <end position="167"/>
    </location>
</feature>
<dbReference type="Proteomes" id="UP000198867">
    <property type="component" value="Unassembled WGS sequence"/>
</dbReference>
<organism evidence="2 3">
    <name type="scientific">Mycetocola miduiensis</name>
    <dbReference type="NCBI Taxonomy" id="995034"/>
    <lineage>
        <taxon>Bacteria</taxon>
        <taxon>Bacillati</taxon>
        <taxon>Actinomycetota</taxon>
        <taxon>Actinomycetes</taxon>
        <taxon>Micrococcales</taxon>
        <taxon>Microbacteriaceae</taxon>
        <taxon>Mycetocola</taxon>
    </lineage>
</organism>
<dbReference type="RefSeq" id="WP_090711397.1">
    <property type="nucleotide sequence ID" value="NZ_FOVM01000006.1"/>
</dbReference>